<keyword evidence="5" id="KW-1185">Reference proteome</keyword>
<evidence type="ECO:0000256" key="2">
    <source>
        <dbReference type="SAM" id="Phobius"/>
    </source>
</evidence>
<dbReference type="EMBL" id="MU167222">
    <property type="protein sequence ID" value="KAG0150104.1"/>
    <property type="molecule type" value="Genomic_DNA"/>
</dbReference>
<sequence length="456" mass="50492">MLKKQTELGPPPPQPAQHPALARSILLILIPSTILAIVLWPLCLALSLLPFFGFIGIPWLLILSLFLLYGLSSIPYLLFAQDDPPEGSSLLVLPLSPFRAWRVVKTMFQQTVPIFNLGLLELVLDFSYRRIIVLGGRKGKSAIVHENIAYNTNGNTTKRLDVYVPPEWSSTYANRPYEDGLEADHSHVPSSALAPVIVFVHPGGWSFTHKGFYIQLALRLRRLGFCVIVPNFTQFPEGRCDEAVRDLRKALAWVQRSAHLYGGDGDRTYLMGHGSGAHLALLTIVQDAVVRSRDDSPPDVPMPPGLSHLKLPDQWTCAIQVEGLILLAGIYDPVKHVRTEARTGLEVFSTLRRALGPSHAHTLLHSPAHLLYASKHFLQPDRLPSKVLLVHGGRDTNVPIVQSVLCKTLLVGVGVEEVRLRAYRELGHMDALVAMMMDGRRYGSLIDSEIVSLVTS</sequence>
<keyword evidence="2" id="KW-0472">Membrane</keyword>
<dbReference type="Pfam" id="PF20434">
    <property type="entry name" value="BD-FAE"/>
    <property type="match status" value="1"/>
</dbReference>
<evidence type="ECO:0000313" key="5">
    <source>
        <dbReference type="Proteomes" id="UP000886653"/>
    </source>
</evidence>
<feature type="transmembrane region" description="Helical" evidence="2">
    <location>
        <begin position="21"/>
        <end position="42"/>
    </location>
</feature>
<dbReference type="Gene3D" id="3.40.50.1820">
    <property type="entry name" value="alpha/beta hydrolase"/>
    <property type="match status" value="1"/>
</dbReference>
<keyword evidence="1" id="KW-0378">Hydrolase</keyword>
<evidence type="ECO:0000256" key="1">
    <source>
        <dbReference type="ARBA" id="ARBA00022801"/>
    </source>
</evidence>
<comment type="caution">
    <text evidence="4">The sequence shown here is derived from an EMBL/GenBank/DDBJ whole genome shotgun (WGS) entry which is preliminary data.</text>
</comment>
<accession>A0A9P6NQD1</accession>
<reference evidence="4" key="1">
    <citation type="submission" date="2013-11" db="EMBL/GenBank/DDBJ databases">
        <title>Genome sequence of the fusiform rust pathogen reveals effectors for host alternation and coevolution with pine.</title>
        <authorList>
            <consortium name="DOE Joint Genome Institute"/>
            <person name="Smith K."/>
            <person name="Pendleton A."/>
            <person name="Kubisiak T."/>
            <person name="Anderson C."/>
            <person name="Salamov A."/>
            <person name="Aerts A."/>
            <person name="Riley R."/>
            <person name="Clum A."/>
            <person name="Lindquist E."/>
            <person name="Ence D."/>
            <person name="Campbell M."/>
            <person name="Kronenberg Z."/>
            <person name="Feau N."/>
            <person name="Dhillon B."/>
            <person name="Hamelin R."/>
            <person name="Burleigh J."/>
            <person name="Smith J."/>
            <person name="Yandell M."/>
            <person name="Nelson C."/>
            <person name="Grigoriev I."/>
            <person name="Davis J."/>
        </authorList>
    </citation>
    <scope>NUCLEOTIDE SEQUENCE</scope>
    <source>
        <strain evidence="4">G11</strain>
    </source>
</reference>
<evidence type="ECO:0000313" key="4">
    <source>
        <dbReference type="EMBL" id="KAG0150104.1"/>
    </source>
</evidence>
<dbReference type="AlphaFoldDB" id="A0A9P6NQD1"/>
<keyword evidence="2" id="KW-1133">Transmembrane helix</keyword>
<name>A0A9P6NQD1_9BASI</name>
<dbReference type="GO" id="GO:0016787">
    <property type="term" value="F:hydrolase activity"/>
    <property type="evidence" value="ECO:0007669"/>
    <property type="project" value="UniProtKB-KW"/>
</dbReference>
<keyword evidence="2" id="KW-0812">Transmembrane</keyword>
<dbReference type="Proteomes" id="UP000886653">
    <property type="component" value="Unassembled WGS sequence"/>
</dbReference>
<gene>
    <name evidence="4" type="ORF">CROQUDRAFT_652793</name>
</gene>
<dbReference type="PANTHER" id="PTHR48081">
    <property type="entry name" value="AB HYDROLASE SUPERFAMILY PROTEIN C4A8.06C"/>
    <property type="match status" value="1"/>
</dbReference>
<dbReference type="InterPro" id="IPR049492">
    <property type="entry name" value="BD-FAE-like_dom"/>
</dbReference>
<feature type="domain" description="BD-FAE-like" evidence="3">
    <location>
        <begin position="193"/>
        <end position="408"/>
    </location>
</feature>
<feature type="transmembrane region" description="Helical" evidence="2">
    <location>
        <begin position="48"/>
        <end position="71"/>
    </location>
</feature>
<dbReference type="SUPFAM" id="SSF53474">
    <property type="entry name" value="alpha/beta-Hydrolases"/>
    <property type="match status" value="1"/>
</dbReference>
<dbReference type="InterPro" id="IPR050300">
    <property type="entry name" value="GDXG_lipolytic_enzyme"/>
</dbReference>
<proteinExistence type="predicted"/>
<dbReference type="InterPro" id="IPR029058">
    <property type="entry name" value="AB_hydrolase_fold"/>
</dbReference>
<dbReference type="PANTHER" id="PTHR48081:SF33">
    <property type="entry name" value="KYNURENINE FORMAMIDASE"/>
    <property type="match status" value="1"/>
</dbReference>
<protein>
    <recommendedName>
        <fullName evidence="3">BD-FAE-like domain-containing protein</fullName>
    </recommendedName>
</protein>
<organism evidence="4 5">
    <name type="scientific">Cronartium quercuum f. sp. fusiforme G11</name>
    <dbReference type="NCBI Taxonomy" id="708437"/>
    <lineage>
        <taxon>Eukaryota</taxon>
        <taxon>Fungi</taxon>
        <taxon>Dikarya</taxon>
        <taxon>Basidiomycota</taxon>
        <taxon>Pucciniomycotina</taxon>
        <taxon>Pucciniomycetes</taxon>
        <taxon>Pucciniales</taxon>
        <taxon>Coleosporiaceae</taxon>
        <taxon>Cronartium</taxon>
    </lineage>
</organism>
<evidence type="ECO:0000259" key="3">
    <source>
        <dbReference type="Pfam" id="PF20434"/>
    </source>
</evidence>
<dbReference type="OrthoDB" id="6495301at2759"/>